<gene>
    <name evidence="2" type="ORF">MCOR_7338</name>
</gene>
<dbReference type="InterPro" id="IPR052925">
    <property type="entry name" value="Phage_Integrase-like_Recomb"/>
</dbReference>
<dbReference type="GO" id="GO:0006310">
    <property type="term" value="P:DNA recombination"/>
    <property type="evidence" value="ECO:0007669"/>
    <property type="project" value="UniProtKB-KW"/>
</dbReference>
<dbReference type="GO" id="GO:0003677">
    <property type="term" value="F:DNA binding"/>
    <property type="evidence" value="ECO:0007669"/>
    <property type="project" value="InterPro"/>
</dbReference>
<sequence>MGPIRRSETRKHVHYDPEMPENWTLIRLRQELNARGIRIPQNSRRMALVRLLRESGENVISDVGRNAEGHADTILGSVRSQNSTATDTTINDHLHDALLGSAASQDASVETNNRTLINIVSRLSTTVQSLQQNVTTLTGQVNTLITQRTIEARDETTTTTRTGNTWIPTFASTGSQRSEEVNNANGLNFNLETAYSALRTNALPTAAAGSEEQALRKSLCSNTKRLFSRVFAVCRNSDTTSKEKHYNRTDLGAKPQSPLFVNDDYDHTPLSRDRFISLLRDLLFRLWYKDDKFCGHSFRIGAATSAAAAGIEDHIIQTLGRWSSDCYMRYIRTNPKTIHAAQDKMCF</sequence>
<evidence type="ECO:0000313" key="2">
    <source>
        <dbReference type="EMBL" id="CAC5367438.1"/>
    </source>
</evidence>
<keyword evidence="1" id="KW-0233">DNA recombination</keyword>
<dbReference type="Proteomes" id="UP000507470">
    <property type="component" value="Unassembled WGS sequence"/>
</dbReference>
<dbReference type="SUPFAM" id="SSF56349">
    <property type="entry name" value="DNA breaking-rejoining enzymes"/>
    <property type="match status" value="1"/>
</dbReference>
<evidence type="ECO:0008006" key="4">
    <source>
        <dbReference type="Google" id="ProtNLM"/>
    </source>
</evidence>
<reference evidence="2 3" key="1">
    <citation type="submission" date="2020-06" db="EMBL/GenBank/DDBJ databases">
        <authorList>
            <person name="Li R."/>
            <person name="Bekaert M."/>
        </authorList>
    </citation>
    <scope>NUCLEOTIDE SEQUENCE [LARGE SCALE GENOMIC DNA]</scope>
    <source>
        <strain evidence="3">wild</strain>
    </source>
</reference>
<name>A0A6J8AJ69_MYTCO</name>
<evidence type="ECO:0000256" key="1">
    <source>
        <dbReference type="ARBA" id="ARBA00023172"/>
    </source>
</evidence>
<dbReference type="GO" id="GO:0015074">
    <property type="term" value="P:DNA integration"/>
    <property type="evidence" value="ECO:0007669"/>
    <property type="project" value="InterPro"/>
</dbReference>
<dbReference type="InterPro" id="IPR013762">
    <property type="entry name" value="Integrase-like_cat_sf"/>
</dbReference>
<dbReference type="InterPro" id="IPR011010">
    <property type="entry name" value="DNA_brk_join_enz"/>
</dbReference>
<dbReference type="Gene3D" id="1.10.443.10">
    <property type="entry name" value="Intergrase catalytic core"/>
    <property type="match status" value="1"/>
</dbReference>
<protein>
    <recommendedName>
        <fullName evidence="4">Tyr recombinase domain-containing protein</fullName>
    </recommendedName>
</protein>
<dbReference type="PANTHER" id="PTHR34605:SF3">
    <property type="entry name" value="P CELL-TYPE AGGLUTINATION PROTEIN MAP4-LIKE-RELATED"/>
    <property type="match status" value="1"/>
</dbReference>
<dbReference type="PANTHER" id="PTHR34605">
    <property type="entry name" value="PHAGE_INTEGRASE DOMAIN-CONTAINING PROTEIN"/>
    <property type="match status" value="1"/>
</dbReference>
<accession>A0A6J8AJ69</accession>
<dbReference type="EMBL" id="CACVKT020001361">
    <property type="protein sequence ID" value="CAC5367438.1"/>
    <property type="molecule type" value="Genomic_DNA"/>
</dbReference>
<evidence type="ECO:0000313" key="3">
    <source>
        <dbReference type="Proteomes" id="UP000507470"/>
    </source>
</evidence>
<proteinExistence type="predicted"/>
<organism evidence="2 3">
    <name type="scientific">Mytilus coruscus</name>
    <name type="common">Sea mussel</name>
    <dbReference type="NCBI Taxonomy" id="42192"/>
    <lineage>
        <taxon>Eukaryota</taxon>
        <taxon>Metazoa</taxon>
        <taxon>Spiralia</taxon>
        <taxon>Lophotrochozoa</taxon>
        <taxon>Mollusca</taxon>
        <taxon>Bivalvia</taxon>
        <taxon>Autobranchia</taxon>
        <taxon>Pteriomorphia</taxon>
        <taxon>Mytilida</taxon>
        <taxon>Mytiloidea</taxon>
        <taxon>Mytilidae</taxon>
        <taxon>Mytilinae</taxon>
        <taxon>Mytilus</taxon>
    </lineage>
</organism>
<dbReference type="OrthoDB" id="3254696at2759"/>
<dbReference type="AlphaFoldDB" id="A0A6J8AJ69"/>
<keyword evidence="3" id="KW-1185">Reference proteome</keyword>